<dbReference type="Gene3D" id="3.40.50.1820">
    <property type="entry name" value="alpha/beta hydrolase"/>
    <property type="match status" value="1"/>
</dbReference>
<dbReference type="EMBL" id="CP022521">
    <property type="protein sequence ID" value="ASO21046.1"/>
    <property type="molecule type" value="Genomic_DNA"/>
</dbReference>
<sequence length="280" mass="29038">MSTATLRVSRRRLPSTAVGEDVEYRVLVPSDHRDGERLPLLLHLHGALSSSASLEQARPLYQQLFDVGEFPRAVVACPSTPTSDGFYLDRAGGPRWESLVGDELPAHLAATVGPLGGTALLGASMGGYGALKIAFAAPERFAAVVALSPAVFPGETPVSVPEANRPSILGELHAAMGADLATYQGNCVHGRARRHAAELRAGGLAILLDCGAADEFLLHHGAAHLHGILTELGIAHSFRLVEGAGHVGHAAEARTRDAIRFVGAAITALGAPEPAGSSTV</sequence>
<dbReference type="SUPFAM" id="SSF53474">
    <property type="entry name" value="alpha/beta-Hydrolases"/>
    <property type="match status" value="1"/>
</dbReference>
<dbReference type="InterPro" id="IPR050583">
    <property type="entry name" value="Mycobacterial_A85_antigen"/>
</dbReference>
<accession>A0A221W5T1</accession>
<keyword evidence="2" id="KW-1185">Reference proteome</keyword>
<dbReference type="GO" id="GO:0018738">
    <property type="term" value="F:S-formylglutathione hydrolase activity"/>
    <property type="evidence" value="ECO:0007669"/>
    <property type="project" value="UniProtKB-EC"/>
</dbReference>
<dbReference type="InterPro" id="IPR000801">
    <property type="entry name" value="Esterase-like"/>
</dbReference>
<dbReference type="KEGG" id="ahg:AHOG_17100"/>
<dbReference type="PANTHER" id="PTHR48098">
    <property type="entry name" value="ENTEROCHELIN ESTERASE-RELATED"/>
    <property type="match status" value="1"/>
</dbReference>
<evidence type="ECO:0000313" key="2">
    <source>
        <dbReference type="Proteomes" id="UP000204221"/>
    </source>
</evidence>
<dbReference type="Pfam" id="PF00756">
    <property type="entry name" value="Esterase"/>
    <property type="match status" value="1"/>
</dbReference>
<dbReference type="AlphaFoldDB" id="A0A221W5T1"/>
<dbReference type="OrthoDB" id="128799at2"/>
<dbReference type="GO" id="GO:0016747">
    <property type="term" value="F:acyltransferase activity, transferring groups other than amino-acyl groups"/>
    <property type="evidence" value="ECO:0007669"/>
    <property type="project" value="TreeGrafter"/>
</dbReference>
<dbReference type="EC" id="3.1.2.12" evidence="1"/>
<proteinExistence type="predicted"/>
<dbReference type="PANTHER" id="PTHR48098:SF1">
    <property type="entry name" value="DIACYLGLYCEROL ACYLTRANSFERASE_MYCOLYLTRANSFERASE AG85A"/>
    <property type="match status" value="1"/>
</dbReference>
<dbReference type="Proteomes" id="UP000204221">
    <property type="component" value="Chromosome"/>
</dbReference>
<dbReference type="InterPro" id="IPR029058">
    <property type="entry name" value="AB_hydrolase_fold"/>
</dbReference>
<name>A0A221W5T1_9PSEU</name>
<keyword evidence="1" id="KW-0378">Hydrolase</keyword>
<reference evidence="1 2" key="1">
    <citation type="submission" date="2017-07" db="EMBL/GenBank/DDBJ databases">
        <title>Complete genome sequence of Actinoalloteichus hoggarensis DSM 45943, type strain of Actinoalloteichus hoggarensis.</title>
        <authorList>
            <person name="Ruckert C."/>
            <person name="Nouioui I."/>
            <person name="Willmese J."/>
            <person name="van Wezel G."/>
            <person name="Klenk H.-P."/>
            <person name="Kalinowski J."/>
            <person name="Zotchev S.B."/>
        </authorList>
    </citation>
    <scope>NUCLEOTIDE SEQUENCE [LARGE SCALE GENOMIC DNA]</scope>
    <source>
        <strain evidence="1 2">DSM 45943</strain>
    </source>
</reference>
<dbReference type="RefSeq" id="WP_093942284.1">
    <property type="nucleotide sequence ID" value="NZ_CP022521.1"/>
</dbReference>
<protein>
    <submittedName>
        <fullName evidence="1">S-formylglutathione hydrolase</fullName>
        <ecNumber evidence="1">3.1.2.12</ecNumber>
    </submittedName>
</protein>
<gene>
    <name evidence="1" type="primary">fghA</name>
    <name evidence="1" type="ORF">AHOG_17100</name>
</gene>
<evidence type="ECO:0000313" key="1">
    <source>
        <dbReference type="EMBL" id="ASO21046.1"/>
    </source>
</evidence>
<organism evidence="1 2">
    <name type="scientific">Actinoalloteichus hoggarensis</name>
    <dbReference type="NCBI Taxonomy" id="1470176"/>
    <lineage>
        <taxon>Bacteria</taxon>
        <taxon>Bacillati</taxon>
        <taxon>Actinomycetota</taxon>
        <taxon>Actinomycetes</taxon>
        <taxon>Pseudonocardiales</taxon>
        <taxon>Pseudonocardiaceae</taxon>
        <taxon>Actinoalloteichus</taxon>
    </lineage>
</organism>